<dbReference type="AlphaFoldDB" id="A0A2W2DYA4"/>
<organism evidence="1 2">
    <name type="scientific">Nonomuraea aridisoli</name>
    <dbReference type="NCBI Taxonomy" id="2070368"/>
    <lineage>
        <taxon>Bacteria</taxon>
        <taxon>Bacillati</taxon>
        <taxon>Actinomycetota</taxon>
        <taxon>Actinomycetes</taxon>
        <taxon>Streptosporangiales</taxon>
        <taxon>Streptosporangiaceae</taxon>
        <taxon>Nonomuraea</taxon>
    </lineage>
</organism>
<proteinExistence type="predicted"/>
<comment type="caution">
    <text evidence="1">The sequence shown here is derived from an EMBL/GenBank/DDBJ whole genome shotgun (WGS) entry which is preliminary data.</text>
</comment>
<reference evidence="1 2" key="1">
    <citation type="submission" date="2018-01" db="EMBL/GenBank/DDBJ databases">
        <title>Draft genome sequence of Nonomuraea sp. KC333.</title>
        <authorList>
            <person name="Sahin N."/>
            <person name="Saygin H."/>
            <person name="Ay H."/>
        </authorList>
    </citation>
    <scope>NUCLEOTIDE SEQUENCE [LARGE SCALE GENOMIC DNA]</scope>
    <source>
        <strain evidence="1 2">KC333</strain>
    </source>
</reference>
<evidence type="ECO:0000313" key="1">
    <source>
        <dbReference type="EMBL" id="PZG16906.1"/>
    </source>
</evidence>
<evidence type="ECO:0000313" key="2">
    <source>
        <dbReference type="Proteomes" id="UP000249304"/>
    </source>
</evidence>
<name>A0A2W2DYA4_9ACTN</name>
<sequence>MLAVVVTVPLLLAACGGTEAGQPTGREAGMLANLPSCDRVPLDADAEVSADVAGLMLPDGARVTSVVPQGALTTVEATVRMTPLDVRAYYEQLSDIDLLRVEDEVFETEVLMRAQQRRTYLRATAVCADATTLTAVVGPDSDDAGLPEFQSY</sequence>
<protein>
    <submittedName>
        <fullName evidence="1">Uncharacterized protein</fullName>
    </submittedName>
</protein>
<dbReference type="Proteomes" id="UP000249304">
    <property type="component" value="Unassembled WGS sequence"/>
</dbReference>
<keyword evidence="2" id="KW-1185">Reference proteome</keyword>
<dbReference type="EMBL" id="POUD01000076">
    <property type="protein sequence ID" value="PZG16906.1"/>
    <property type="molecule type" value="Genomic_DNA"/>
</dbReference>
<accession>A0A2W2DYA4</accession>
<gene>
    <name evidence="1" type="ORF">C1J01_19610</name>
</gene>